<keyword evidence="4" id="KW-1185">Reference proteome</keyword>
<protein>
    <submittedName>
        <fullName evidence="3">FAS1 domain-containing protein</fullName>
    </submittedName>
</protein>
<gene>
    <name evidence="3" type="ORF">QBC36DRAFT_366164</name>
</gene>
<dbReference type="Gene3D" id="2.30.180.10">
    <property type="entry name" value="FAS1 domain"/>
    <property type="match status" value="1"/>
</dbReference>
<feature type="domain" description="FAS1" evidence="2">
    <location>
        <begin position="195"/>
        <end position="319"/>
    </location>
</feature>
<dbReference type="PANTHER" id="PTHR10900:SF77">
    <property type="entry name" value="FI19380P1"/>
    <property type="match status" value="1"/>
</dbReference>
<evidence type="ECO:0000259" key="2">
    <source>
        <dbReference type="PROSITE" id="PS50213"/>
    </source>
</evidence>
<dbReference type="InterPro" id="IPR000782">
    <property type="entry name" value="FAS1_domain"/>
</dbReference>
<dbReference type="GO" id="GO:0000329">
    <property type="term" value="C:fungal-type vacuole membrane"/>
    <property type="evidence" value="ECO:0007669"/>
    <property type="project" value="TreeGrafter"/>
</dbReference>
<dbReference type="InterPro" id="IPR036378">
    <property type="entry name" value="FAS1_dom_sf"/>
</dbReference>
<dbReference type="Proteomes" id="UP001302321">
    <property type="component" value="Unassembled WGS sequence"/>
</dbReference>
<name>A0AAN7A171_9PEZI</name>
<dbReference type="EMBL" id="MU866548">
    <property type="protein sequence ID" value="KAK4171516.1"/>
    <property type="molecule type" value="Genomic_DNA"/>
</dbReference>
<comment type="caution">
    <text evidence="3">The sequence shown here is derived from an EMBL/GenBank/DDBJ whole genome shotgun (WGS) entry which is preliminary data.</text>
</comment>
<dbReference type="Pfam" id="PF02469">
    <property type="entry name" value="Fasciclin"/>
    <property type="match status" value="1"/>
</dbReference>
<dbReference type="GO" id="GO:0016236">
    <property type="term" value="P:macroautophagy"/>
    <property type="evidence" value="ECO:0007669"/>
    <property type="project" value="TreeGrafter"/>
</dbReference>
<dbReference type="SUPFAM" id="SSF82153">
    <property type="entry name" value="FAS1 domain"/>
    <property type="match status" value="1"/>
</dbReference>
<organism evidence="3 4">
    <name type="scientific">Triangularia setosa</name>
    <dbReference type="NCBI Taxonomy" id="2587417"/>
    <lineage>
        <taxon>Eukaryota</taxon>
        <taxon>Fungi</taxon>
        <taxon>Dikarya</taxon>
        <taxon>Ascomycota</taxon>
        <taxon>Pezizomycotina</taxon>
        <taxon>Sordariomycetes</taxon>
        <taxon>Sordariomycetidae</taxon>
        <taxon>Sordariales</taxon>
        <taxon>Podosporaceae</taxon>
        <taxon>Triangularia</taxon>
    </lineage>
</organism>
<dbReference type="SMART" id="SM00554">
    <property type="entry name" value="FAS1"/>
    <property type="match status" value="1"/>
</dbReference>
<dbReference type="AlphaFoldDB" id="A0AAN7A171"/>
<evidence type="ECO:0000313" key="4">
    <source>
        <dbReference type="Proteomes" id="UP001302321"/>
    </source>
</evidence>
<dbReference type="PANTHER" id="PTHR10900">
    <property type="entry name" value="PERIOSTIN-RELATED"/>
    <property type="match status" value="1"/>
</dbReference>
<dbReference type="InterPro" id="IPR050904">
    <property type="entry name" value="Adhesion/Biosynth-related"/>
</dbReference>
<evidence type="ECO:0000256" key="1">
    <source>
        <dbReference type="SAM" id="MobiDB-lite"/>
    </source>
</evidence>
<sequence>MIGRGQGLRPRVRLKTLQVCESPSHYITAIPPIGTKMLSSTILSVPLFVTPVLGQTLLQALSANNFSLYAQRITNIPSITNAAGPGLVIYAPIDEAIRTANLNLSDSSTTKRQKEEEKPSIEECECSATNDHSQKQKKRQFPISPGSARITFLDDPALVNLGPGRLGRNVSVVGNDIPFSGGVIRPVDGIITVPSSLSETVRVPSLGVSTFIDLAQRAGLLIELDNKTKITVLVPSDAALASAALLSDSELTQVLKRHVLVDVTAYTPLLRNGDVYRTLAGDVVTVVLRDGGYFVNGARIVQGDAIIENGVLHTVDRLLGPAATTLPSGTSTSTTVATAPVATAGASSTVMSWMALACTAVFMVIAS</sequence>
<accession>A0AAN7A171</accession>
<proteinExistence type="predicted"/>
<reference evidence="3" key="2">
    <citation type="submission" date="2023-05" db="EMBL/GenBank/DDBJ databases">
        <authorList>
            <consortium name="Lawrence Berkeley National Laboratory"/>
            <person name="Steindorff A."/>
            <person name="Hensen N."/>
            <person name="Bonometti L."/>
            <person name="Westerberg I."/>
            <person name="Brannstrom I.O."/>
            <person name="Guillou S."/>
            <person name="Cros-Aarteil S."/>
            <person name="Calhoun S."/>
            <person name="Haridas S."/>
            <person name="Kuo A."/>
            <person name="Mondo S."/>
            <person name="Pangilinan J."/>
            <person name="Riley R."/>
            <person name="Labutti K."/>
            <person name="Andreopoulos B."/>
            <person name="Lipzen A."/>
            <person name="Chen C."/>
            <person name="Yanf M."/>
            <person name="Daum C."/>
            <person name="Ng V."/>
            <person name="Clum A."/>
            <person name="Ohm R."/>
            <person name="Martin F."/>
            <person name="Silar P."/>
            <person name="Natvig D."/>
            <person name="Lalanne C."/>
            <person name="Gautier V."/>
            <person name="Ament-Velasquez S.L."/>
            <person name="Kruys A."/>
            <person name="Hutchinson M.I."/>
            <person name="Powell A.J."/>
            <person name="Barry K."/>
            <person name="Miller A.N."/>
            <person name="Grigoriev I.V."/>
            <person name="Debuchy R."/>
            <person name="Gladieux P."/>
            <person name="Thoren M.H."/>
            <person name="Johannesson H."/>
        </authorList>
    </citation>
    <scope>NUCLEOTIDE SEQUENCE</scope>
    <source>
        <strain evidence="3">CBS 892.96</strain>
    </source>
</reference>
<feature type="compositionally biased region" description="Basic and acidic residues" evidence="1">
    <location>
        <begin position="112"/>
        <end position="121"/>
    </location>
</feature>
<evidence type="ECO:0000313" key="3">
    <source>
        <dbReference type="EMBL" id="KAK4171516.1"/>
    </source>
</evidence>
<feature type="region of interest" description="Disordered" evidence="1">
    <location>
        <begin position="106"/>
        <end position="142"/>
    </location>
</feature>
<reference evidence="3" key="1">
    <citation type="journal article" date="2023" name="Mol. Phylogenet. Evol.">
        <title>Genome-scale phylogeny and comparative genomics of the fungal order Sordariales.</title>
        <authorList>
            <person name="Hensen N."/>
            <person name="Bonometti L."/>
            <person name="Westerberg I."/>
            <person name="Brannstrom I.O."/>
            <person name="Guillou S."/>
            <person name="Cros-Aarteil S."/>
            <person name="Calhoun S."/>
            <person name="Haridas S."/>
            <person name="Kuo A."/>
            <person name="Mondo S."/>
            <person name="Pangilinan J."/>
            <person name="Riley R."/>
            <person name="LaButti K."/>
            <person name="Andreopoulos B."/>
            <person name="Lipzen A."/>
            <person name="Chen C."/>
            <person name="Yan M."/>
            <person name="Daum C."/>
            <person name="Ng V."/>
            <person name="Clum A."/>
            <person name="Steindorff A."/>
            <person name="Ohm R.A."/>
            <person name="Martin F."/>
            <person name="Silar P."/>
            <person name="Natvig D.O."/>
            <person name="Lalanne C."/>
            <person name="Gautier V."/>
            <person name="Ament-Velasquez S.L."/>
            <person name="Kruys A."/>
            <person name="Hutchinson M.I."/>
            <person name="Powell A.J."/>
            <person name="Barry K."/>
            <person name="Miller A.N."/>
            <person name="Grigoriev I.V."/>
            <person name="Debuchy R."/>
            <person name="Gladieux P."/>
            <person name="Hiltunen Thoren M."/>
            <person name="Johannesson H."/>
        </authorList>
    </citation>
    <scope>NUCLEOTIDE SEQUENCE</scope>
    <source>
        <strain evidence="3">CBS 892.96</strain>
    </source>
</reference>
<dbReference type="PROSITE" id="PS50213">
    <property type="entry name" value="FAS1"/>
    <property type="match status" value="1"/>
</dbReference>